<dbReference type="InterPro" id="IPR007867">
    <property type="entry name" value="GMC_OxRtase_C"/>
</dbReference>
<dbReference type="Pfam" id="PF00732">
    <property type="entry name" value="GMC_oxred_N"/>
    <property type="match status" value="1"/>
</dbReference>
<feature type="signal peptide" evidence="5">
    <location>
        <begin position="1"/>
        <end position="22"/>
    </location>
</feature>
<dbReference type="EMBL" id="CAJQZP010001427">
    <property type="protein sequence ID" value="CAG5045505.1"/>
    <property type="molecule type" value="Genomic_DNA"/>
</dbReference>
<name>A0A8S3XWP7_PARAO</name>
<gene>
    <name evidence="8" type="ORF">PAPOLLO_LOCUS23307</name>
</gene>
<accession>A0A8S3XWP7</accession>
<evidence type="ECO:0000313" key="8">
    <source>
        <dbReference type="EMBL" id="CAG5045505.1"/>
    </source>
</evidence>
<keyword evidence="3 4" id="KW-0274">FAD</keyword>
<evidence type="ECO:0000256" key="2">
    <source>
        <dbReference type="ARBA" id="ARBA00022630"/>
    </source>
</evidence>
<keyword evidence="9" id="KW-1185">Reference proteome</keyword>
<reference evidence="8" key="1">
    <citation type="submission" date="2021-04" db="EMBL/GenBank/DDBJ databases">
        <authorList>
            <person name="Tunstrom K."/>
        </authorList>
    </citation>
    <scope>NUCLEOTIDE SEQUENCE</scope>
</reference>
<evidence type="ECO:0000256" key="4">
    <source>
        <dbReference type="RuleBase" id="RU003968"/>
    </source>
</evidence>
<dbReference type="Proteomes" id="UP000691718">
    <property type="component" value="Unassembled WGS sequence"/>
</dbReference>
<dbReference type="InterPro" id="IPR012132">
    <property type="entry name" value="GMC_OxRdtase"/>
</dbReference>
<evidence type="ECO:0000256" key="3">
    <source>
        <dbReference type="ARBA" id="ARBA00022827"/>
    </source>
</evidence>
<sequence>MGNCKVPLTWLVINIFFILSEGKDPLPGLELGTLPLGIVPFNGQEFDYIVVGAGAAGTAVASRLAMAGEDVLLIEAGGNPTLATRIPGATMTLMGSRLDWNYKTIPNNVSCLSSIDRQCRFSRGKCLGGSTSINYMMYTRGNPNDFDRLNITGWTWEDMKPYFLKYEGLEDLDRLPLSSKPYHNTEGLVHVGFFEDPKNDWHEKIIQGYNSLNFPYNEDINALSQIGVSVILGYVSGGERVSTARAYLTRKDVKKNLKLAKNTFCTGVIIDQNRVAKGVTVKFLGSSLSLKARKEVILSAGSIGTPQILMLSGIGPADHLRHFEIPVRINLNVGGDMSDHVLPLLFIKVDSDVEKHSALYNLVTQGAARAKWLTTHNGSLASNGLTDVTAFVNTKCYDFYKKRLANTSAECELPTLQFIHAFIPRSLLNVGRRFISRGLQFNNDVLDQLVETNKKYAFIVTSPVVLQPASRGTVRLASANPLVAPAITPNYLQSDADVNEMVRSINIIEDILETPPFKQQNASLLRLNLSGCKDLDGNEYWQCYSRHMTFSVYHAVGTAALGKVLDEELRVIGIKNLRVADASAVPYLPRGNTAATAIAYGERLADFLLKFK</sequence>
<evidence type="ECO:0000259" key="7">
    <source>
        <dbReference type="PROSITE" id="PS00624"/>
    </source>
</evidence>
<feature type="domain" description="Glucose-methanol-choline oxidoreductase N-terminal" evidence="7">
    <location>
        <begin position="301"/>
        <end position="315"/>
    </location>
</feature>
<comment type="cofactor">
    <cofactor evidence="1">
        <name>FAD</name>
        <dbReference type="ChEBI" id="CHEBI:57692"/>
    </cofactor>
</comment>
<dbReference type="PROSITE" id="PS00624">
    <property type="entry name" value="GMC_OXRED_2"/>
    <property type="match status" value="1"/>
</dbReference>
<dbReference type="AlphaFoldDB" id="A0A8S3XWP7"/>
<dbReference type="PROSITE" id="PS00623">
    <property type="entry name" value="GMC_OXRED_1"/>
    <property type="match status" value="1"/>
</dbReference>
<dbReference type="PANTHER" id="PTHR11552">
    <property type="entry name" value="GLUCOSE-METHANOL-CHOLINE GMC OXIDOREDUCTASE"/>
    <property type="match status" value="1"/>
</dbReference>
<evidence type="ECO:0000313" key="9">
    <source>
        <dbReference type="Proteomes" id="UP000691718"/>
    </source>
</evidence>
<comment type="caution">
    <text evidence="8">The sequence shown here is derived from an EMBL/GenBank/DDBJ whole genome shotgun (WGS) entry which is preliminary data.</text>
</comment>
<dbReference type="Pfam" id="PF05199">
    <property type="entry name" value="GMC_oxred_C"/>
    <property type="match status" value="1"/>
</dbReference>
<dbReference type="PIRSF" id="PIRSF000137">
    <property type="entry name" value="Alcohol_oxidase"/>
    <property type="match status" value="1"/>
</dbReference>
<feature type="chain" id="PRO_5035825910" evidence="5">
    <location>
        <begin position="23"/>
        <end position="612"/>
    </location>
</feature>
<comment type="similarity">
    <text evidence="4">Belongs to the GMC oxidoreductase family.</text>
</comment>
<keyword evidence="2 4" id="KW-0285">Flavoprotein</keyword>
<dbReference type="GO" id="GO:0050660">
    <property type="term" value="F:flavin adenine dinucleotide binding"/>
    <property type="evidence" value="ECO:0007669"/>
    <property type="project" value="InterPro"/>
</dbReference>
<evidence type="ECO:0000256" key="5">
    <source>
        <dbReference type="SAM" id="SignalP"/>
    </source>
</evidence>
<protein>
    <submittedName>
        <fullName evidence="8">(apollo) hypothetical protein</fullName>
    </submittedName>
</protein>
<dbReference type="PANTHER" id="PTHR11552:SF147">
    <property type="entry name" value="CHOLINE DEHYDROGENASE, MITOCHONDRIAL"/>
    <property type="match status" value="1"/>
</dbReference>
<dbReference type="InterPro" id="IPR000172">
    <property type="entry name" value="GMC_OxRdtase_N"/>
</dbReference>
<proteinExistence type="inferred from homology"/>
<dbReference type="GO" id="GO:0016614">
    <property type="term" value="F:oxidoreductase activity, acting on CH-OH group of donors"/>
    <property type="evidence" value="ECO:0007669"/>
    <property type="project" value="InterPro"/>
</dbReference>
<evidence type="ECO:0000259" key="6">
    <source>
        <dbReference type="PROSITE" id="PS00623"/>
    </source>
</evidence>
<feature type="domain" description="Glucose-methanol-choline oxidoreductase N-terminal" evidence="6">
    <location>
        <begin position="124"/>
        <end position="147"/>
    </location>
</feature>
<keyword evidence="5" id="KW-0732">Signal</keyword>
<dbReference type="OrthoDB" id="269227at2759"/>
<organism evidence="8 9">
    <name type="scientific">Parnassius apollo</name>
    <name type="common">Apollo butterfly</name>
    <name type="synonym">Papilio apollo</name>
    <dbReference type="NCBI Taxonomy" id="110799"/>
    <lineage>
        <taxon>Eukaryota</taxon>
        <taxon>Metazoa</taxon>
        <taxon>Ecdysozoa</taxon>
        <taxon>Arthropoda</taxon>
        <taxon>Hexapoda</taxon>
        <taxon>Insecta</taxon>
        <taxon>Pterygota</taxon>
        <taxon>Neoptera</taxon>
        <taxon>Endopterygota</taxon>
        <taxon>Lepidoptera</taxon>
        <taxon>Glossata</taxon>
        <taxon>Ditrysia</taxon>
        <taxon>Papilionoidea</taxon>
        <taxon>Papilionidae</taxon>
        <taxon>Parnassiinae</taxon>
        <taxon>Parnassini</taxon>
        <taxon>Parnassius</taxon>
        <taxon>Parnassius</taxon>
    </lineage>
</organism>
<evidence type="ECO:0000256" key="1">
    <source>
        <dbReference type="ARBA" id="ARBA00001974"/>
    </source>
</evidence>